<dbReference type="PANTHER" id="PTHR47359">
    <property type="entry name" value="PEPTIDOGLYCAN DL-ENDOPEPTIDASE CWLO"/>
    <property type="match status" value="1"/>
</dbReference>
<keyword evidence="7" id="KW-1185">Reference proteome</keyword>
<dbReference type="InterPro" id="IPR038765">
    <property type="entry name" value="Papain-like_cys_pep_sf"/>
</dbReference>
<evidence type="ECO:0000256" key="3">
    <source>
        <dbReference type="ARBA" id="ARBA00022801"/>
    </source>
</evidence>
<keyword evidence="2" id="KW-0645">Protease</keyword>
<dbReference type="AlphaFoldDB" id="A0A9X5FC13"/>
<reference evidence="6 7" key="1">
    <citation type="submission" date="2020-04" db="EMBL/GenBank/DDBJ databases">
        <title>MicrobeNet Type strains.</title>
        <authorList>
            <person name="Nicholson A.C."/>
        </authorList>
    </citation>
    <scope>NUCLEOTIDE SEQUENCE [LARGE SCALE GENOMIC DNA]</scope>
    <source>
        <strain evidence="6 7">ATCC BAA-789</strain>
    </source>
</reference>
<comment type="similarity">
    <text evidence="1">Belongs to the peptidase C40 family.</text>
</comment>
<evidence type="ECO:0000259" key="5">
    <source>
        <dbReference type="PROSITE" id="PS51935"/>
    </source>
</evidence>
<gene>
    <name evidence="6" type="ORF">HF995_09775</name>
</gene>
<dbReference type="Proteomes" id="UP000774283">
    <property type="component" value="Unassembled WGS sequence"/>
</dbReference>
<feature type="domain" description="NlpC/P60" evidence="5">
    <location>
        <begin position="1"/>
        <end position="94"/>
    </location>
</feature>
<keyword evidence="3" id="KW-0378">Hydrolase</keyword>
<evidence type="ECO:0000256" key="1">
    <source>
        <dbReference type="ARBA" id="ARBA00007074"/>
    </source>
</evidence>
<evidence type="ECO:0000313" key="6">
    <source>
        <dbReference type="EMBL" id="NKX93555.1"/>
    </source>
</evidence>
<protein>
    <submittedName>
        <fullName evidence="6">C40 family peptidase</fullName>
    </submittedName>
</protein>
<name>A0A9X5FC13_9MICO</name>
<organism evidence="6 7">
    <name type="scientific">Sanguibacter hominis ATCC BAA-789</name>
    <dbReference type="NCBI Taxonomy" id="1312740"/>
    <lineage>
        <taxon>Bacteria</taxon>
        <taxon>Bacillati</taxon>
        <taxon>Actinomycetota</taxon>
        <taxon>Actinomycetes</taxon>
        <taxon>Micrococcales</taxon>
        <taxon>Sanguibacteraceae</taxon>
        <taxon>Sanguibacter</taxon>
    </lineage>
</organism>
<proteinExistence type="inferred from homology"/>
<dbReference type="EMBL" id="JAAXOW010000003">
    <property type="protein sequence ID" value="NKX93555.1"/>
    <property type="molecule type" value="Genomic_DNA"/>
</dbReference>
<dbReference type="InterPro" id="IPR000064">
    <property type="entry name" value="NLP_P60_dom"/>
</dbReference>
<comment type="caution">
    <text evidence="6">The sequence shown here is derived from an EMBL/GenBank/DDBJ whole genome shotgun (WGS) entry which is preliminary data.</text>
</comment>
<dbReference type="SUPFAM" id="SSF54001">
    <property type="entry name" value="Cysteine proteinases"/>
    <property type="match status" value="1"/>
</dbReference>
<evidence type="ECO:0000256" key="2">
    <source>
        <dbReference type="ARBA" id="ARBA00022670"/>
    </source>
</evidence>
<dbReference type="PROSITE" id="PS51935">
    <property type="entry name" value="NLPC_P60"/>
    <property type="match status" value="1"/>
</dbReference>
<keyword evidence="4" id="KW-0788">Thiol protease</keyword>
<accession>A0A9X5FC13</accession>
<dbReference type="GO" id="GO:0008234">
    <property type="term" value="F:cysteine-type peptidase activity"/>
    <property type="evidence" value="ECO:0007669"/>
    <property type="project" value="UniProtKB-KW"/>
</dbReference>
<dbReference type="InterPro" id="IPR051794">
    <property type="entry name" value="PG_Endopeptidase_C40"/>
</dbReference>
<dbReference type="Pfam" id="PF00877">
    <property type="entry name" value="NLPC_P60"/>
    <property type="match status" value="1"/>
</dbReference>
<evidence type="ECO:0000313" key="7">
    <source>
        <dbReference type="Proteomes" id="UP000774283"/>
    </source>
</evidence>
<dbReference type="Gene3D" id="3.90.1720.10">
    <property type="entry name" value="endopeptidase domain like (from Nostoc punctiforme)"/>
    <property type="match status" value="1"/>
</dbReference>
<evidence type="ECO:0000256" key="4">
    <source>
        <dbReference type="ARBA" id="ARBA00022807"/>
    </source>
</evidence>
<dbReference type="GO" id="GO:0006508">
    <property type="term" value="P:proteolysis"/>
    <property type="evidence" value="ECO:0007669"/>
    <property type="project" value="UniProtKB-KW"/>
</dbReference>
<dbReference type="PANTHER" id="PTHR47359:SF3">
    <property type="entry name" value="NLP_P60 DOMAIN-CONTAINING PROTEIN-RELATED"/>
    <property type="match status" value="1"/>
</dbReference>
<sequence length="147" mass="14751">MDCSGLVQRALADLGVDAPRTAREQMTTGTPVASLDEALPGDLVVFDGGSHIGIYVGDNRMIHAPKPGKVVQEAEVYEKPTAIRRVLPGAASQSATTTALMSALASVGATSGVPGTGAAATTDALTSASTSVDAQRLALQMLTGSAA</sequence>